<dbReference type="Proteomes" id="UP000184041">
    <property type="component" value="Unassembled WGS sequence"/>
</dbReference>
<dbReference type="PROSITE" id="PS50943">
    <property type="entry name" value="HTH_CROC1"/>
    <property type="match status" value="1"/>
</dbReference>
<dbReference type="STRING" id="1194090.SAMN05443144_1325"/>
<evidence type="ECO:0000256" key="3">
    <source>
        <dbReference type="ARBA" id="ARBA00023163"/>
    </source>
</evidence>
<proteinExistence type="predicted"/>
<dbReference type="SMART" id="SM00530">
    <property type="entry name" value="HTH_XRE"/>
    <property type="match status" value="1"/>
</dbReference>
<gene>
    <name evidence="5" type="ORF">SAMN05443144_1325</name>
</gene>
<dbReference type="AlphaFoldDB" id="A0A1M5KGD6"/>
<keyword evidence="2 5" id="KW-0238">DNA-binding</keyword>
<evidence type="ECO:0000313" key="6">
    <source>
        <dbReference type="Proteomes" id="UP000184041"/>
    </source>
</evidence>
<sequence length="75" mass="8634">MANNKNNILNLFGDRVRQARVEKKLSQEDLANLADLHRTYIGMVERAERNITLINMNKIAQALDLKLIDLLKNDT</sequence>
<dbReference type="Gene3D" id="1.10.260.40">
    <property type="entry name" value="lambda repressor-like DNA-binding domains"/>
    <property type="match status" value="1"/>
</dbReference>
<keyword evidence="3" id="KW-0804">Transcription</keyword>
<evidence type="ECO:0000313" key="5">
    <source>
        <dbReference type="EMBL" id="SHG51818.1"/>
    </source>
</evidence>
<evidence type="ECO:0000256" key="1">
    <source>
        <dbReference type="ARBA" id="ARBA00023015"/>
    </source>
</evidence>
<dbReference type="InterPro" id="IPR001387">
    <property type="entry name" value="Cro/C1-type_HTH"/>
</dbReference>
<protein>
    <submittedName>
        <fullName evidence="5">DNA-binding transcriptional regulator, XRE-family HTH domain</fullName>
    </submittedName>
</protein>
<dbReference type="Pfam" id="PF01381">
    <property type="entry name" value="HTH_3"/>
    <property type="match status" value="1"/>
</dbReference>
<keyword evidence="1" id="KW-0805">Transcription regulation</keyword>
<dbReference type="GO" id="GO:0005829">
    <property type="term" value="C:cytosol"/>
    <property type="evidence" value="ECO:0007669"/>
    <property type="project" value="TreeGrafter"/>
</dbReference>
<evidence type="ECO:0000259" key="4">
    <source>
        <dbReference type="PROSITE" id="PS50943"/>
    </source>
</evidence>
<reference evidence="5 6" key="1">
    <citation type="submission" date="2016-11" db="EMBL/GenBank/DDBJ databases">
        <authorList>
            <person name="Jaros S."/>
            <person name="Januszkiewicz K."/>
            <person name="Wedrychowicz H."/>
        </authorList>
    </citation>
    <scope>NUCLEOTIDE SEQUENCE [LARGE SCALE GENOMIC DNA]</scope>
    <source>
        <strain evidence="5 6">DSM 21986</strain>
    </source>
</reference>
<dbReference type="PANTHER" id="PTHR46797:SF23">
    <property type="entry name" value="HTH-TYPE TRANSCRIPTIONAL REGULATOR SUTR"/>
    <property type="match status" value="1"/>
</dbReference>
<dbReference type="RefSeq" id="WP_073068201.1">
    <property type="nucleotide sequence ID" value="NZ_FQUS01000032.1"/>
</dbReference>
<dbReference type="PANTHER" id="PTHR46797">
    <property type="entry name" value="HTH-TYPE TRANSCRIPTIONAL REGULATOR"/>
    <property type="match status" value="1"/>
</dbReference>
<name>A0A1M5KGD6_9BACT</name>
<dbReference type="SUPFAM" id="SSF47413">
    <property type="entry name" value="lambda repressor-like DNA-binding domains"/>
    <property type="match status" value="1"/>
</dbReference>
<feature type="domain" description="HTH cro/C1-type" evidence="4">
    <location>
        <begin position="16"/>
        <end position="70"/>
    </location>
</feature>
<keyword evidence="6" id="KW-1185">Reference proteome</keyword>
<dbReference type="EMBL" id="FQUS01000032">
    <property type="protein sequence ID" value="SHG51818.1"/>
    <property type="molecule type" value="Genomic_DNA"/>
</dbReference>
<dbReference type="GO" id="GO:0003700">
    <property type="term" value="F:DNA-binding transcription factor activity"/>
    <property type="evidence" value="ECO:0007669"/>
    <property type="project" value="TreeGrafter"/>
</dbReference>
<accession>A0A1M5KGD6</accession>
<dbReference type="OrthoDB" id="2902336at2"/>
<dbReference type="GO" id="GO:0003677">
    <property type="term" value="F:DNA binding"/>
    <property type="evidence" value="ECO:0007669"/>
    <property type="project" value="UniProtKB-KW"/>
</dbReference>
<organism evidence="5 6">
    <name type="scientific">Fodinibius roseus</name>
    <dbReference type="NCBI Taxonomy" id="1194090"/>
    <lineage>
        <taxon>Bacteria</taxon>
        <taxon>Pseudomonadati</taxon>
        <taxon>Balneolota</taxon>
        <taxon>Balneolia</taxon>
        <taxon>Balneolales</taxon>
        <taxon>Balneolaceae</taxon>
        <taxon>Fodinibius</taxon>
    </lineage>
</organism>
<dbReference type="InterPro" id="IPR010982">
    <property type="entry name" value="Lambda_DNA-bd_dom_sf"/>
</dbReference>
<evidence type="ECO:0000256" key="2">
    <source>
        <dbReference type="ARBA" id="ARBA00023125"/>
    </source>
</evidence>
<dbReference type="CDD" id="cd00093">
    <property type="entry name" value="HTH_XRE"/>
    <property type="match status" value="1"/>
</dbReference>
<dbReference type="InterPro" id="IPR050807">
    <property type="entry name" value="TransReg_Diox_bact_type"/>
</dbReference>